<evidence type="ECO:0000256" key="2">
    <source>
        <dbReference type="ARBA" id="ARBA00022801"/>
    </source>
</evidence>
<proteinExistence type="inferred from homology"/>
<evidence type="ECO:0000313" key="7">
    <source>
        <dbReference type="Proteomes" id="UP001164929"/>
    </source>
</evidence>
<comment type="caution">
    <text evidence="6">The sequence shown here is derived from an EMBL/GenBank/DDBJ whole genome shotgun (WGS) entry which is preliminary data.</text>
</comment>
<reference evidence="6 7" key="1">
    <citation type="journal article" date="2023" name="Mol. Ecol. Resour.">
        <title>Chromosome-level genome assembly of a triploid poplar Populus alba 'Berolinensis'.</title>
        <authorList>
            <person name="Chen S."/>
            <person name="Yu Y."/>
            <person name="Wang X."/>
            <person name="Wang S."/>
            <person name="Zhang T."/>
            <person name="Zhou Y."/>
            <person name="He R."/>
            <person name="Meng N."/>
            <person name="Wang Y."/>
            <person name="Liu W."/>
            <person name="Liu Z."/>
            <person name="Liu J."/>
            <person name="Guo Q."/>
            <person name="Huang H."/>
            <person name="Sederoff R.R."/>
            <person name="Wang G."/>
            <person name="Qu G."/>
            <person name="Chen S."/>
        </authorList>
    </citation>
    <scope>NUCLEOTIDE SEQUENCE [LARGE SCALE GENOMIC DNA]</scope>
    <source>
        <strain evidence="6">SC-2020</strain>
    </source>
</reference>
<evidence type="ECO:0000313" key="6">
    <source>
        <dbReference type="EMBL" id="KAJ6999786.1"/>
    </source>
</evidence>
<evidence type="ECO:0000256" key="4">
    <source>
        <dbReference type="RuleBase" id="RU003690"/>
    </source>
</evidence>
<evidence type="ECO:0000256" key="3">
    <source>
        <dbReference type="ARBA" id="ARBA00023295"/>
    </source>
</evidence>
<dbReference type="Proteomes" id="UP001164929">
    <property type="component" value="Chromosome 4"/>
</dbReference>
<keyword evidence="3" id="KW-0326">Glycosidase</keyword>
<dbReference type="AlphaFoldDB" id="A0AAD6QZX9"/>
<dbReference type="Pfam" id="PF00232">
    <property type="entry name" value="Glyco_hydro_1"/>
    <property type="match status" value="4"/>
</dbReference>
<feature type="chain" id="PRO_5042157511" evidence="5">
    <location>
        <begin position="25"/>
        <end position="612"/>
    </location>
</feature>
<dbReference type="Gene3D" id="3.20.20.80">
    <property type="entry name" value="Glycosidases"/>
    <property type="match status" value="4"/>
</dbReference>
<protein>
    <submittedName>
        <fullName evidence="6">Uncharacterized protein</fullName>
    </submittedName>
</protein>
<name>A0AAD6QZX9_9ROSI</name>
<keyword evidence="7" id="KW-1185">Reference proteome</keyword>
<organism evidence="6 7">
    <name type="scientific">Populus alba x Populus x berolinensis</name>
    <dbReference type="NCBI Taxonomy" id="444605"/>
    <lineage>
        <taxon>Eukaryota</taxon>
        <taxon>Viridiplantae</taxon>
        <taxon>Streptophyta</taxon>
        <taxon>Embryophyta</taxon>
        <taxon>Tracheophyta</taxon>
        <taxon>Spermatophyta</taxon>
        <taxon>Magnoliopsida</taxon>
        <taxon>eudicotyledons</taxon>
        <taxon>Gunneridae</taxon>
        <taxon>Pentapetalae</taxon>
        <taxon>rosids</taxon>
        <taxon>fabids</taxon>
        <taxon>Malpighiales</taxon>
        <taxon>Salicaceae</taxon>
        <taxon>Saliceae</taxon>
        <taxon>Populus</taxon>
    </lineage>
</organism>
<dbReference type="PANTHER" id="PTHR10353:SF137">
    <property type="entry name" value="MYROSINASE 3-RELATED"/>
    <property type="match status" value="1"/>
</dbReference>
<dbReference type="InterPro" id="IPR017853">
    <property type="entry name" value="GH"/>
</dbReference>
<dbReference type="GO" id="GO:0008422">
    <property type="term" value="F:beta-glucosidase activity"/>
    <property type="evidence" value="ECO:0007669"/>
    <property type="project" value="TreeGrafter"/>
</dbReference>
<gene>
    <name evidence="6" type="ORF">NC653_010513</name>
</gene>
<dbReference type="PROSITE" id="PS00653">
    <property type="entry name" value="GLYCOSYL_HYDROL_F1_2"/>
    <property type="match status" value="2"/>
</dbReference>
<dbReference type="InterPro" id="IPR001360">
    <property type="entry name" value="Glyco_hydro_1"/>
</dbReference>
<evidence type="ECO:0000256" key="1">
    <source>
        <dbReference type="ARBA" id="ARBA00010838"/>
    </source>
</evidence>
<sequence>MAIQSYLFLSLLLVFGSCFNSLAATQSDTASFNRKSFPQDFVFGVASSAYQYEGAAFEDGKGPSIWDEYTHKFPSKISNGSNGDVALDSYHRYKAKQKGKIGITLQSNWFVPLSNSKEDLEAVSRALDFNLGWFMSPLTSGEYPSSMRSLVGERLPKFSKKQAGSIKGSFDFIGLNYYSANYVAHKSQSNDTHPSYETDSHVASFFERDGIPIGPKAGSFWLLVYPSGLHDLLVYIKKAYNDPVIYITENGVDETDNPALPLKEALIDNQRIDYFHQHLSFVQKAINLAATQSDTASFNRKSFPQDFVFGVASSAYQYEGAAFEDGKGPSIWDEYTHKFPSKISNGSNGDVALDSYHRYKAKQKGKIGITLQSNWFVPLSNSKEDLEAVSRALDFNLGWFMSPLTSGEYPSSMRSLVGERLPKFSKKQAGSIKGSFDFIGLNYYSANYVAHKSQSNDTHPSYETDSHVASFFERDGIPIGPKAGSFWLLVYPSGLHDLLVYIKKAYNDPVIYITENGVDETDNPTLPLKEALIDNQRIDYFHQHLSFVQKAIKLSKAWLFPYAYISQLNSIFNKMIRPQTIHGVFVISNSRLVSLRCFLASNIYIKARHPFC</sequence>
<dbReference type="InterPro" id="IPR033132">
    <property type="entry name" value="GH_1_N_CS"/>
</dbReference>
<keyword evidence="2" id="KW-0378">Hydrolase</keyword>
<comment type="similarity">
    <text evidence="1 4">Belongs to the glycosyl hydrolase 1 family.</text>
</comment>
<dbReference type="PRINTS" id="PR00131">
    <property type="entry name" value="GLHYDRLASE1"/>
</dbReference>
<feature type="signal peptide" evidence="5">
    <location>
        <begin position="1"/>
        <end position="24"/>
    </location>
</feature>
<dbReference type="SUPFAM" id="SSF51445">
    <property type="entry name" value="(Trans)glycosidases"/>
    <property type="match status" value="2"/>
</dbReference>
<dbReference type="PANTHER" id="PTHR10353">
    <property type="entry name" value="GLYCOSYL HYDROLASE"/>
    <property type="match status" value="1"/>
</dbReference>
<dbReference type="EMBL" id="JAQIZT010000004">
    <property type="protein sequence ID" value="KAJ6999786.1"/>
    <property type="molecule type" value="Genomic_DNA"/>
</dbReference>
<dbReference type="GO" id="GO:0005975">
    <property type="term" value="P:carbohydrate metabolic process"/>
    <property type="evidence" value="ECO:0007669"/>
    <property type="project" value="InterPro"/>
</dbReference>
<keyword evidence="5" id="KW-0732">Signal</keyword>
<evidence type="ECO:0000256" key="5">
    <source>
        <dbReference type="SAM" id="SignalP"/>
    </source>
</evidence>
<accession>A0AAD6QZX9</accession>